<dbReference type="Gramene" id="ERN11507">
    <property type="protein sequence ID" value="ERN11507"/>
    <property type="gene ID" value="AMTR_s00022p00115300"/>
</dbReference>
<feature type="transmembrane region" description="Helical" evidence="9">
    <location>
        <begin position="33"/>
        <end position="56"/>
    </location>
</feature>
<evidence type="ECO:0000256" key="7">
    <source>
        <dbReference type="ARBA" id="ARBA00023136"/>
    </source>
</evidence>
<comment type="catalytic activity">
    <reaction evidence="8">
        <text>Fe(2+)(in) = Fe(2+)(out)</text>
        <dbReference type="Rhea" id="RHEA:28486"/>
        <dbReference type="ChEBI" id="CHEBI:29033"/>
    </reaction>
    <physiologicalReaction direction="left-to-right" evidence="8">
        <dbReference type="Rhea" id="RHEA:28487"/>
    </physiologicalReaction>
</comment>
<evidence type="ECO:0000256" key="1">
    <source>
        <dbReference type="ARBA" id="ARBA00004128"/>
    </source>
</evidence>
<dbReference type="GO" id="GO:0016020">
    <property type="term" value="C:membrane"/>
    <property type="evidence" value="ECO:0000318"/>
    <property type="project" value="GO_Central"/>
</dbReference>
<dbReference type="STRING" id="13333.W1PN96"/>
<dbReference type="GO" id="GO:0005381">
    <property type="term" value="F:iron ion transmembrane transporter activity"/>
    <property type="evidence" value="ECO:0000318"/>
    <property type="project" value="GO_Central"/>
</dbReference>
<dbReference type="HOGENOM" id="CLU_038957_5_1_1"/>
<reference evidence="12" key="1">
    <citation type="journal article" date="2013" name="Science">
        <title>The Amborella genome and the evolution of flowering plants.</title>
        <authorList>
            <consortium name="Amborella Genome Project"/>
        </authorList>
    </citation>
    <scope>NUCLEOTIDE SEQUENCE [LARGE SCALE GENOMIC DNA]</scope>
</reference>
<keyword evidence="7 9" id="KW-0472">Membrane</keyword>
<dbReference type="AlphaFoldDB" id="W1PN96"/>
<gene>
    <name evidence="11" type="ORF">AMTR_s00022p00115300</name>
</gene>
<evidence type="ECO:0000256" key="4">
    <source>
        <dbReference type="ARBA" id="ARBA00022554"/>
    </source>
</evidence>
<evidence type="ECO:0000313" key="11">
    <source>
        <dbReference type="EMBL" id="ERN11507.1"/>
    </source>
</evidence>
<accession>W1PN96</accession>
<name>W1PN96_AMBTC</name>
<feature type="transmembrane region" description="Helical" evidence="9">
    <location>
        <begin position="212"/>
        <end position="235"/>
    </location>
</feature>
<protein>
    <recommendedName>
        <fullName evidence="9">Vacuolar iron transporter</fullName>
    </recommendedName>
</protein>
<evidence type="ECO:0000256" key="2">
    <source>
        <dbReference type="ARBA" id="ARBA00007049"/>
    </source>
</evidence>
<evidence type="ECO:0000256" key="8">
    <source>
        <dbReference type="ARBA" id="ARBA00044464"/>
    </source>
</evidence>
<proteinExistence type="inferred from homology"/>
<keyword evidence="12" id="KW-1185">Reference proteome</keyword>
<evidence type="ECO:0000256" key="6">
    <source>
        <dbReference type="ARBA" id="ARBA00022989"/>
    </source>
</evidence>
<dbReference type="OrthoDB" id="73465at2759"/>
<feature type="transmembrane region" description="Helical" evidence="9">
    <location>
        <begin position="241"/>
        <end position="260"/>
    </location>
</feature>
<feature type="transmembrane region" description="Helical" evidence="9">
    <location>
        <begin position="272"/>
        <end position="289"/>
    </location>
</feature>
<keyword evidence="9" id="KW-0813">Transport</keyword>
<dbReference type="Proteomes" id="UP000017836">
    <property type="component" value="Unassembled WGS sequence"/>
</dbReference>
<dbReference type="eggNOG" id="KOG4473">
    <property type="taxonomic scope" value="Eukaryota"/>
</dbReference>
<dbReference type="Pfam" id="PF01988">
    <property type="entry name" value="VIT1"/>
    <property type="match status" value="1"/>
</dbReference>
<keyword evidence="6 9" id="KW-1133">Transmembrane helix</keyword>
<dbReference type="EMBL" id="KI392687">
    <property type="protein sequence ID" value="ERN11507.1"/>
    <property type="molecule type" value="Genomic_DNA"/>
</dbReference>
<evidence type="ECO:0000313" key="12">
    <source>
        <dbReference type="Proteomes" id="UP000017836"/>
    </source>
</evidence>
<feature type="region of interest" description="Disordered" evidence="10">
    <location>
        <begin position="1"/>
        <end position="21"/>
    </location>
</feature>
<comment type="subcellular location">
    <subcellularLocation>
        <location evidence="1 9">Vacuole membrane</location>
        <topology evidence="1 9">Multi-pass membrane protein</topology>
    </subcellularLocation>
</comment>
<organism evidence="11 12">
    <name type="scientific">Amborella trichopoda</name>
    <dbReference type="NCBI Taxonomy" id="13333"/>
    <lineage>
        <taxon>Eukaryota</taxon>
        <taxon>Viridiplantae</taxon>
        <taxon>Streptophyta</taxon>
        <taxon>Embryophyta</taxon>
        <taxon>Tracheophyta</taxon>
        <taxon>Spermatophyta</taxon>
        <taxon>Magnoliopsida</taxon>
        <taxon>Amborellales</taxon>
        <taxon>Amborellaceae</taxon>
        <taxon>Amborella</taxon>
    </lineage>
</organism>
<evidence type="ECO:0000256" key="9">
    <source>
        <dbReference type="RuleBase" id="RU369115"/>
    </source>
</evidence>
<dbReference type="PANTHER" id="PTHR31851">
    <property type="entry name" value="FE(2+)/MN(2+) TRANSPORTER PCL1"/>
    <property type="match status" value="1"/>
</dbReference>
<dbReference type="GO" id="GO:0005384">
    <property type="term" value="F:manganese ion transmembrane transporter activity"/>
    <property type="evidence" value="ECO:0000318"/>
    <property type="project" value="GO_Central"/>
</dbReference>
<sequence length="298" mass="31381">MAQSPAPCADHATLDVVQDEGPDMGQRSQWLRAMILGASDGLVSTASLMIGIGAAVEEHRAMLLSGLAGAVAGACSMAVGEFVSVSTQRDIEMVASTSKLKVVNLQTVHNLLQVLKSIPEDQEKHTIDLESPTTSVLGCSTDSLKGTAKLGPLADKSPIREVPNGKIRVSGMSPMRSPMMRAIAESSIKRIVTRDSPEREDRVRALPNPFQAASASALAFLCGSIAPLVSSVFVVGYEARIMVLAVVSSMALVVLGGVGARLGGSNVRVSAFRALLGGWLAMLVTFGILKPFERKDRE</sequence>
<dbReference type="GO" id="GO:0005774">
    <property type="term" value="C:vacuolar membrane"/>
    <property type="evidence" value="ECO:0007669"/>
    <property type="project" value="UniProtKB-SubCell"/>
</dbReference>
<dbReference type="GO" id="GO:0140315">
    <property type="term" value="F:iron ion sequestering activity"/>
    <property type="evidence" value="ECO:0007669"/>
    <property type="project" value="UniProtKB-UniRule"/>
</dbReference>
<keyword evidence="9" id="KW-0406">Ion transport</keyword>
<comment type="function">
    <text evidence="9">Vacuolar Fe(2+) uptake transporter.</text>
</comment>
<keyword evidence="3" id="KW-0408">Iron</keyword>
<dbReference type="GO" id="GO:0030026">
    <property type="term" value="P:intracellular manganese ion homeostasis"/>
    <property type="evidence" value="ECO:0000318"/>
    <property type="project" value="GO_Central"/>
</dbReference>
<evidence type="ECO:0000256" key="10">
    <source>
        <dbReference type="SAM" id="MobiDB-lite"/>
    </source>
</evidence>
<evidence type="ECO:0000256" key="5">
    <source>
        <dbReference type="ARBA" id="ARBA00022692"/>
    </source>
</evidence>
<feature type="transmembrane region" description="Helical" evidence="9">
    <location>
        <begin position="62"/>
        <end position="83"/>
    </location>
</feature>
<keyword evidence="4 9" id="KW-0926">Vacuole</keyword>
<comment type="similarity">
    <text evidence="2 9">Belongs to the CCC1 family.</text>
</comment>
<keyword evidence="5 9" id="KW-0812">Transmembrane</keyword>
<keyword evidence="3" id="KW-0410">Iron transport</keyword>
<evidence type="ECO:0000256" key="3">
    <source>
        <dbReference type="ARBA" id="ARBA00022496"/>
    </source>
</evidence>
<dbReference type="InterPro" id="IPR008217">
    <property type="entry name" value="Ccc1_fam"/>
</dbReference>